<keyword evidence="7 9" id="KW-0811">Translocation</keyword>
<evidence type="ECO:0000313" key="10">
    <source>
        <dbReference type="EMBL" id="GLQ57420.1"/>
    </source>
</evidence>
<proteinExistence type="inferred from homology"/>
<evidence type="ECO:0000256" key="1">
    <source>
        <dbReference type="ARBA" id="ARBA00004370"/>
    </source>
</evidence>
<dbReference type="InterPro" id="IPR038379">
    <property type="entry name" value="SecE_sf"/>
</dbReference>
<feature type="transmembrane region" description="Helical" evidence="9">
    <location>
        <begin position="39"/>
        <end position="72"/>
    </location>
</feature>
<gene>
    <name evidence="9 10" type="primary">secE</name>
    <name evidence="10" type="ORF">GCM10010862_46790</name>
</gene>
<accession>A0ABQ5WBU5</accession>
<dbReference type="Pfam" id="PF00584">
    <property type="entry name" value="SecE"/>
    <property type="match status" value="1"/>
</dbReference>
<evidence type="ECO:0000256" key="7">
    <source>
        <dbReference type="ARBA" id="ARBA00023010"/>
    </source>
</evidence>
<dbReference type="PANTHER" id="PTHR33910">
    <property type="entry name" value="PROTEIN TRANSLOCASE SUBUNIT SECE"/>
    <property type="match status" value="1"/>
</dbReference>
<dbReference type="PANTHER" id="PTHR33910:SF1">
    <property type="entry name" value="PROTEIN TRANSLOCASE SUBUNIT SECE"/>
    <property type="match status" value="1"/>
</dbReference>
<organism evidence="10 11">
    <name type="scientific">Devosia nitrariae</name>
    <dbReference type="NCBI Taxonomy" id="2071872"/>
    <lineage>
        <taxon>Bacteria</taxon>
        <taxon>Pseudomonadati</taxon>
        <taxon>Pseudomonadota</taxon>
        <taxon>Alphaproteobacteria</taxon>
        <taxon>Hyphomicrobiales</taxon>
        <taxon>Devosiaceae</taxon>
        <taxon>Devosia</taxon>
    </lineage>
</organism>
<evidence type="ECO:0000256" key="8">
    <source>
        <dbReference type="ARBA" id="ARBA00023136"/>
    </source>
</evidence>
<keyword evidence="3 9" id="KW-1003">Cell membrane</keyword>
<dbReference type="Gene3D" id="1.20.5.1030">
    <property type="entry name" value="Preprotein translocase secy subunit"/>
    <property type="match status" value="1"/>
</dbReference>
<name>A0ABQ5WBU5_9HYPH</name>
<evidence type="ECO:0000256" key="9">
    <source>
        <dbReference type="HAMAP-Rule" id="MF_00422"/>
    </source>
</evidence>
<keyword evidence="2 9" id="KW-0813">Transport</keyword>
<dbReference type="EMBL" id="BSNS01000024">
    <property type="protein sequence ID" value="GLQ57420.1"/>
    <property type="molecule type" value="Genomic_DNA"/>
</dbReference>
<protein>
    <recommendedName>
        <fullName evidence="9">Protein translocase subunit SecE</fullName>
    </recommendedName>
</protein>
<keyword evidence="5 9" id="KW-0653">Protein transport</keyword>
<comment type="function">
    <text evidence="9">Essential subunit of the Sec protein translocation channel SecYEG. Clamps together the 2 halves of SecY. May contact the channel plug during translocation.</text>
</comment>
<comment type="similarity">
    <text evidence="9">Belongs to the SecE/SEC61-gamma family.</text>
</comment>
<dbReference type="Proteomes" id="UP001156691">
    <property type="component" value="Unassembled WGS sequence"/>
</dbReference>
<evidence type="ECO:0000256" key="3">
    <source>
        <dbReference type="ARBA" id="ARBA00022475"/>
    </source>
</evidence>
<dbReference type="HAMAP" id="MF_00422">
    <property type="entry name" value="SecE"/>
    <property type="match status" value="1"/>
</dbReference>
<keyword evidence="8 9" id="KW-0472">Membrane</keyword>
<evidence type="ECO:0000256" key="5">
    <source>
        <dbReference type="ARBA" id="ARBA00022927"/>
    </source>
</evidence>
<evidence type="ECO:0000256" key="6">
    <source>
        <dbReference type="ARBA" id="ARBA00022989"/>
    </source>
</evidence>
<sequence>MLLLETQVESLMARTNPITFFQQVRQEVSKVTWPGRNEVLISTAMVIVLVILASLFFLLADQVISWFVSLLLSIR</sequence>
<reference evidence="11" key="1">
    <citation type="journal article" date="2019" name="Int. J. Syst. Evol. Microbiol.">
        <title>The Global Catalogue of Microorganisms (GCM) 10K type strain sequencing project: providing services to taxonomists for standard genome sequencing and annotation.</title>
        <authorList>
            <consortium name="The Broad Institute Genomics Platform"/>
            <consortium name="The Broad Institute Genome Sequencing Center for Infectious Disease"/>
            <person name="Wu L."/>
            <person name="Ma J."/>
        </authorList>
    </citation>
    <scope>NUCLEOTIDE SEQUENCE [LARGE SCALE GENOMIC DNA]</scope>
    <source>
        <strain evidence="11">NBRC 112416</strain>
    </source>
</reference>
<evidence type="ECO:0000256" key="4">
    <source>
        <dbReference type="ARBA" id="ARBA00022692"/>
    </source>
</evidence>
<dbReference type="NCBIfam" id="TIGR00964">
    <property type="entry name" value="secE_bact"/>
    <property type="match status" value="1"/>
</dbReference>
<keyword evidence="4 9" id="KW-0812">Transmembrane</keyword>
<dbReference type="InterPro" id="IPR001901">
    <property type="entry name" value="Translocase_SecE/Sec61-g"/>
</dbReference>
<keyword evidence="11" id="KW-1185">Reference proteome</keyword>
<keyword evidence="6 9" id="KW-1133">Transmembrane helix</keyword>
<comment type="caution">
    <text evidence="10">The sequence shown here is derived from an EMBL/GenBank/DDBJ whole genome shotgun (WGS) entry which is preliminary data.</text>
</comment>
<evidence type="ECO:0000313" key="11">
    <source>
        <dbReference type="Proteomes" id="UP001156691"/>
    </source>
</evidence>
<dbReference type="PROSITE" id="PS01067">
    <property type="entry name" value="SECE_SEC61G"/>
    <property type="match status" value="1"/>
</dbReference>
<comment type="subcellular location">
    <subcellularLocation>
        <location evidence="9">Cell membrane</location>
        <topology evidence="9">Single-pass membrane protein</topology>
    </subcellularLocation>
    <subcellularLocation>
        <location evidence="1">Membrane</location>
    </subcellularLocation>
</comment>
<comment type="subunit">
    <text evidence="9">Component of the Sec protein translocase complex. Heterotrimer consisting of SecY, SecE and SecG subunits. The heterotrimers can form oligomers, although 1 heterotrimer is thought to be able to translocate proteins. Interacts with the ribosome. Interacts with SecDF, and other proteins may be involved. Interacts with SecA.</text>
</comment>
<dbReference type="InterPro" id="IPR005807">
    <property type="entry name" value="SecE_bac"/>
</dbReference>
<evidence type="ECO:0000256" key="2">
    <source>
        <dbReference type="ARBA" id="ARBA00022448"/>
    </source>
</evidence>